<dbReference type="Proteomes" id="UP000199681">
    <property type="component" value="Unassembled WGS sequence"/>
</dbReference>
<dbReference type="EMBL" id="FOPW01000024">
    <property type="protein sequence ID" value="SFH96651.1"/>
    <property type="molecule type" value="Genomic_DNA"/>
</dbReference>
<dbReference type="Gene3D" id="1.10.10.2840">
    <property type="entry name" value="PucR C-terminal helix-turn-helix domain"/>
    <property type="match status" value="1"/>
</dbReference>
<name>A0ABY1EIB9_9MICO</name>
<keyword evidence="2" id="KW-1185">Reference proteome</keyword>
<evidence type="ECO:0008006" key="3">
    <source>
        <dbReference type="Google" id="ProtNLM"/>
    </source>
</evidence>
<proteinExistence type="predicted"/>
<sequence length="335" mass="35514">MQELVGRLTALDAEATETIKVIAYFDVLVAGHASTQVILRGAAILSGCAAGFSSDDAVLRIDASGVRALEPCTRDGWPSHSFGGGMAWIEREGSAHANDDMILERLAIALGIAWERISPAAATRRALQVIIDSESTPQARLEATHRLRLVPRTLYRVSATPEDTILSGPSVVLSTDFGSIRAGLQATEITEVVEPTERAGIGISTPPDALDRSWASALIALRLSSEREPVVNAEELGAMLLLADATDGRAHDSPDLIALEALVQSQPRAAAILESIADTDSLRAVAVEVGLHHSTVQAKAAGFADALGFDPRSPRGRVRLALALALRRLATNRFD</sequence>
<accession>A0ABY1EIB9</accession>
<protein>
    <recommendedName>
        <fullName evidence="3">PucR C-terminal helix-turn-helix domain-containing protein</fullName>
    </recommendedName>
</protein>
<dbReference type="InterPro" id="IPR042070">
    <property type="entry name" value="PucR_C-HTH_sf"/>
</dbReference>
<reference evidence="1 2" key="1">
    <citation type="submission" date="2016-10" db="EMBL/GenBank/DDBJ databases">
        <authorList>
            <person name="Varghese N."/>
            <person name="Submissions S."/>
        </authorList>
    </citation>
    <scope>NUCLEOTIDE SEQUENCE [LARGE SCALE GENOMIC DNA]</scope>
    <source>
        <strain evidence="1 2">GMCC 1.11211</strain>
    </source>
</reference>
<evidence type="ECO:0000313" key="2">
    <source>
        <dbReference type="Proteomes" id="UP000199681"/>
    </source>
</evidence>
<evidence type="ECO:0000313" key="1">
    <source>
        <dbReference type="EMBL" id="SFH96651.1"/>
    </source>
</evidence>
<comment type="caution">
    <text evidence="1">The sequence shown here is derived from an EMBL/GenBank/DDBJ whole genome shotgun (WGS) entry which is preliminary data.</text>
</comment>
<gene>
    <name evidence="1" type="ORF">SAMN05216274_12435</name>
</gene>
<organism evidence="1 2">
    <name type="scientific">Cryobacterium levicorallinum</name>
    <dbReference type="NCBI Taxonomy" id="995038"/>
    <lineage>
        <taxon>Bacteria</taxon>
        <taxon>Bacillati</taxon>
        <taxon>Actinomycetota</taxon>
        <taxon>Actinomycetes</taxon>
        <taxon>Micrococcales</taxon>
        <taxon>Microbacteriaceae</taxon>
        <taxon>Cryobacterium</taxon>
    </lineage>
</organism>